<dbReference type="AlphaFoldDB" id="A0A9R1VCL4"/>
<evidence type="ECO:0000313" key="2">
    <source>
        <dbReference type="EMBL" id="KAJ0202518.1"/>
    </source>
</evidence>
<dbReference type="Gene3D" id="3.30.70.270">
    <property type="match status" value="1"/>
</dbReference>
<keyword evidence="3" id="KW-1185">Reference proteome</keyword>
<dbReference type="InterPro" id="IPR043128">
    <property type="entry name" value="Rev_trsase/Diguanyl_cyclase"/>
</dbReference>
<evidence type="ECO:0000259" key="1">
    <source>
        <dbReference type="Pfam" id="PF00078"/>
    </source>
</evidence>
<organism evidence="2 3">
    <name type="scientific">Lactuca sativa</name>
    <name type="common">Garden lettuce</name>
    <dbReference type="NCBI Taxonomy" id="4236"/>
    <lineage>
        <taxon>Eukaryota</taxon>
        <taxon>Viridiplantae</taxon>
        <taxon>Streptophyta</taxon>
        <taxon>Embryophyta</taxon>
        <taxon>Tracheophyta</taxon>
        <taxon>Spermatophyta</taxon>
        <taxon>Magnoliopsida</taxon>
        <taxon>eudicotyledons</taxon>
        <taxon>Gunneridae</taxon>
        <taxon>Pentapetalae</taxon>
        <taxon>asterids</taxon>
        <taxon>campanulids</taxon>
        <taxon>Asterales</taxon>
        <taxon>Asteraceae</taxon>
        <taxon>Cichorioideae</taxon>
        <taxon>Cichorieae</taxon>
        <taxon>Lactucinae</taxon>
        <taxon>Lactuca</taxon>
    </lineage>
</organism>
<dbReference type="PANTHER" id="PTHR24559:SF444">
    <property type="entry name" value="REVERSE TRANSCRIPTASE DOMAIN-CONTAINING PROTEIN"/>
    <property type="match status" value="1"/>
</dbReference>
<dbReference type="InterPro" id="IPR053134">
    <property type="entry name" value="RNA-dir_DNA_polymerase"/>
</dbReference>
<accession>A0A9R1VCL4</accession>
<dbReference type="Proteomes" id="UP000235145">
    <property type="component" value="Unassembled WGS sequence"/>
</dbReference>
<dbReference type="Pfam" id="PF00078">
    <property type="entry name" value="RVT_1"/>
    <property type="match status" value="1"/>
</dbReference>
<dbReference type="PANTHER" id="PTHR24559">
    <property type="entry name" value="TRANSPOSON TY3-I GAG-POL POLYPROTEIN"/>
    <property type="match status" value="1"/>
</dbReference>
<dbReference type="InterPro" id="IPR043502">
    <property type="entry name" value="DNA/RNA_pol_sf"/>
</dbReference>
<evidence type="ECO:0000313" key="3">
    <source>
        <dbReference type="Proteomes" id="UP000235145"/>
    </source>
</evidence>
<feature type="domain" description="Reverse transcriptase" evidence="1">
    <location>
        <begin position="111"/>
        <end position="187"/>
    </location>
</feature>
<dbReference type="InterPro" id="IPR000477">
    <property type="entry name" value="RT_dom"/>
</dbReference>
<name>A0A9R1VCL4_LACSA</name>
<proteinExistence type="predicted"/>
<sequence>MTSEVSQFDRKKGQSIDMNKSINDELDKLEKAGILRESLFPSWVANPVLTCIDFTNLNKSYPKDFYSLPSIDEKIESLHGHKWIFFMGWRKNIFSHIERDILLYKNVIWIKNARATYQRLANKVFEPHLRRSIKLYVDDMLIRSGNDSCFLHDITETFSNLGTTNMKLNPQKCIFGIEEGKFLGHAITKDGIKANPPKSRSVTRNTIAKDSERTALGRFLEKSAKKTYPFYKTLKRTKEVESAFCKLKVALAELPTLPSPLPGEVLTMYLATSRTTTSVVFVTPVDQG</sequence>
<dbReference type="CDD" id="cd01647">
    <property type="entry name" value="RT_LTR"/>
    <property type="match status" value="1"/>
</dbReference>
<gene>
    <name evidence="2" type="ORF">LSAT_V11C500266950</name>
</gene>
<reference evidence="2 3" key="1">
    <citation type="journal article" date="2017" name="Nat. Commun.">
        <title>Genome assembly with in vitro proximity ligation data and whole-genome triplication in lettuce.</title>
        <authorList>
            <person name="Reyes-Chin-Wo S."/>
            <person name="Wang Z."/>
            <person name="Yang X."/>
            <person name="Kozik A."/>
            <person name="Arikit S."/>
            <person name="Song C."/>
            <person name="Xia L."/>
            <person name="Froenicke L."/>
            <person name="Lavelle D.O."/>
            <person name="Truco M.J."/>
            <person name="Xia R."/>
            <person name="Zhu S."/>
            <person name="Xu C."/>
            <person name="Xu H."/>
            <person name="Xu X."/>
            <person name="Cox K."/>
            <person name="Korf I."/>
            <person name="Meyers B.C."/>
            <person name="Michelmore R.W."/>
        </authorList>
    </citation>
    <scope>NUCLEOTIDE SEQUENCE [LARGE SCALE GENOMIC DNA]</scope>
    <source>
        <strain evidence="3">cv. Salinas</strain>
        <tissue evidence="2">Seedlings</tissue>
    </source>
</reference>
<dbReference type="EMBL" id="NBSK02000005">
    <property type="protein sequence ID" value="KAJ0202518.1"/>
    <property type="molecule type" value="Genomic_DNA"/>
</dbReference>
<dbReference type="SUPFAM" id="SSF56672">
    <property type="entry name" value="DNA/RNA polymerases"/>
    <property type="match status" value="1"/>
</dbReference>
<comment type="caution">
    <text evidence="2">The sequence shown here is derived from an EMBL/GenBank/DDBJ whole genome shotgun (WGS) entry which is preliminary data.</text>
</comment>
<protein>
    <recommendedName>
        <fullName evidence="1">Reverse transcriptase domain-containing protein</fullName>
    </recommendedName>
</protein>